<protein>
    <submittedName>
        <fullName evidence="1">Uncharacterized protein</fullName>
    </submittedName>
</protein>
<dbReference type="AlphaFoldDB" id="A0A2P2PCV6"/>
<proteinExistence type="predicted"/>
<organism evidence="1">
    <name type="scientific">Rhizophora mucronata</name>
    <name type="common">Asiatic mangrove</name>
    <dbReference type="NCBI Taxonomy" id="61149"/>
    <lineage>
        <taxon>Eukaryota</taxon>
        <taxon>Viridiplantae</taxon>
        <taxon>Streptophyta</taxon>
        <taxon>Embryophyta</taxon>
        <taxon>Tracheophyta</taxon>
        <taxon>Spermatophyta</taxon>
        <taxon>Magnoliopsida</taxon>
        <taxon>eudicotyledons</taxon>
        <taxon>Gunneridae</taxon>
        <taxon>Pentapetalae</taxon>
        <taxon>rosids</taxon>
        <taxon>fabids</taxon>
        <taxon>Malpighiales</taxon>
        <taxon>Rhizophoraceae</taxon>
        <taxon>Rhizophora</taxon>
    </lineage>
</organism>
<dbReference type="EMBL" id="GGEC01072078">
    <property type="protein sequence ID" value="MBX52562.1"/>
    <property type="molecule type" value="Transcribed_RNA"/>
</dbReference>
<accession>A0A2P2PCV6</accession>
<name>A0A2P2PCV6_RHIMU</name>
<evidence type="ECO:0000313" key="1">
    <source>
        <dbReference type="EMBL" id="MBX52562.1"/>
    </source>
</evidence>
<sequence>MVPTFEQIQQFQTVLQRCTWMRHHPIGSMRFFQLGNPWPGWIKLCWL</sequence>
<reference evidence="1" key="1">
    <citation type="submission" date="2018-02" db="EMBL/GenBank/DDBJ databases">
        <title>Rhizophora mucronata_Transcriptome.</title>
        <authorList>
            <person name="Meera S.P."/>
            <person name="Sreeshan A."/>
            <person name="Augustine A."/>
        </authorList>
    </citation>
    <scope>NUCLEOTIDE SEQUENCE</scope>
    <source>
        <tissue evidence="1">Leaf</tissue>
    </source>
</reference>